<name>A0A8J5R6E7_ZIZPA</name>
<feature type="compositionally biased region" description="Basic and acidic residues" evidence="1">
    <location>
        <begin position="92"/>
        <end position="101"/>
    </location>
</feature>
<accession>A0A8J5R6E7</accession>
<protein>
    <submittedName>
        <fullName evidence="2">Uncharacterized protein</fullName>
    </submittedName>
</protein>
<evidence type="ECO:0000313" key="3">
    <source>
        <dbReference type="Proteomes" id="UP000729402"/>
    </source>
</evidence>
<proteinExistence type="predicted"/>
<feature type="region of interest" description="Disordered" evidence="1">
    <location>
        <begin position="69"/>
        <end position="105"/>
    </location>
</feature>
<comment type="caution">
    <text evidence="2">The sequence shown here is derived from an EMBL/GenBank/DDBJ whole genome shotgun (WGS) entry which is preliminary data.</text>
</comment>
<organism evidence="2 3">
    <name type="scientific">Zizania palustris</name>
    <name type="common">Northern wild rice</name>
    <dbReference type="NCBI Taxonomy" id="103762"/>
    <lineage>
        <taxon>Eukaryota</taxon>
        <taxon>Viridiplantae</taxon>
        <taxon>Streptophyta</taxon>
        <taxon>Embryophyta</taxon>
        <taxon>Tracheophyta</taxon>
        <taxon>Spermatophyta</taxon>
        <taxon>Magnoliopsida</taxon>
        <taxon>Liliopsida</taxon>
        <taxon>Poales</taxon>
        <taxon>Poaceae</taxon>
        <taxon>BOP clade</taxon>
        <taxon>Oryzoideae</taxon>
        <taxon>Oryzeae</taxon>
        <taxon>Zizaniinae</taxon>
        <taxon>Zizania</taxon>
    </lineage>
</organism>
<dbReference type="EMBL" id="JAAALK010000290">
    <property type="protein sequence ID" value="KAG8045793.1"/>
    <property type="molecule type" value="Genomic_DNA"/>
</dbReference>
<dbReference type="AlphaFoldDB" id="A0A8J5R6E7"/>
<keyword evidence="3" id="KW-1185">Reference proteome</keyword>
<gene>
    <name evidence="2" type="ORF">GUJ93_ZPchr0008g12919</name>
</gene>
<sequence length="194" mass="20819">MPATECTNSVNTLAIGPEISVVADDVAVRDGSSSSDPGISETRLIELGFLRRRTAAAIDKAAISSSTHTASKDAECLKSNKQSKTLEPSIDDSNHGAHENSNHAQSHFPFSNLLPNIWPGHDRNFKAQGSASTFRRYDASINNDLQVNPLLPKITMVGISMGEGGQMKISNVSTVFASCKALLIQIAAYTRLTY</sequence>
<evidence type="ECO:0000256" key="1">
    <source>
        <dbReference type="SAM" id="MobiDB-lite"/>
    </source>
</evidence>
<reference evidence="2" key="1">
    <citation type="journal article" date="2021" name="bioRxiv">
        <title>Whole Genome Assembly and Annotation of Northern Wild Rice, Zizania palustris L., Supports a Whole Genome Duplication in the Zizania Genus.</title>
        <authorList>
            <person name="Haas M."/>
            <person name="Kono T."/>
            <person name="Macchietto M."/>
            <person name="Millas R."/>
            <person name="McGilp L."/>
            <person name="Shao M."/>
            <person name="Duquette J."/>
            <person name="Hirsch C.N."/>
            <person name="Kimball J."/>
        </authorList>
    </citation>
    <scope>NUCLEOTIDE SEQUENCE</scope>
    <source>
        <tissue evidence="2">Fresh leaf tissue</tissue>
    </source>
</reference>
<evidence type="ECO:0000313" key="2">
    <source>
        <dbReference type="EMBL" id="KAG8045793.1"/>
    </source>
</evidence>
<dbReference type="PANTHER" id="PTHR35138">
    <property type="entry name" value="OS01G0225300 PROTEIN"/>
    <property type="match status" value="1"/>
</dbReference>
<dbReference type="PANTHER" id="PTHR35138:SF1">
    <property type="entry name" value="MYB-LIKE DOMAIN-CONTAINING PROTEIN"/>
    <property type="match status" value="1"/>
</dbReference>
<dbReference type="Proteomes" id="UP000729402">
    <property type="component" value="Unassembled WGS sequence"/>
</dbReference>
<reference evidence="2" key="2">
    <citation type="submission" date="2021-02" db="EMBL/GenBank/DDBJ databases">
        <authorList>
            <person name="Kimball J.A."/>
            <person name="Haas M.W."/>
            <person name="Macchietto M."/>
            <person name="Kono T."/>
            <person name="Duquette J."/>
            <person name="Shao M."/>
        </authorList>
    </citation>
    <scope>NUCLEOTIDE SEQUENCE</scope>
    <source>
        <tissue evidence="2">Fresh leaf tissue</tissue>
    </source>
</reference>